<gene>
    <name evidence="2" type="ORF">CH376_17080</name>
    <name evidence="1" type="ORF">CH380_08695</name>
</gene>
<dbReference type="AlphaFoldDB" id="A0A2M9YQ58"/>
<organism evidence="1 4">
    <name type="scientific">Leptospira adleri</name>
    <dbReference type="NCBI Taxonomy" id="2023186"/>
    <lineage>
        <taxon>Bacteria</taxon>
        <taxon>Pseudomonadati</taxon>
        <taxon>Spirochaetota</taxon>
        <taxon>Spirochaetia</taxon>
        <taxon>Leptospirales</taxon>
        <taxon>Leptospiraceae</taxon>
        <taxon>Leptospira</taxon>
    </lineage>
</organism>
<dbReference type="EMBL" id="NPDU01000052">
    <property type="protein sequence ID" value="PJZ60731.1"/>
    <property type="molecule type" value="Genomic_DNA"/>
</dbReference>
<accession>A0A2M9YQ58</accession>
<evidence type="ECO:0000313" key="4">
    <source>
        <dbReference type="Proteomes" id="UP000232188"/>
    </source>
</evidence>
<comment type="caution">
    <text evidence="1">The sequence shown here is derived from an EMBL/GenBank/DDBJ whole genome shotgun (WGS) entry which is preliminary data.</text>
</comment>
<evidence type="ECO:0000313" key="3">
    <source>
        <dbReference type="Proteomes" id="UP000232149"/>
    </source>
</evidence>
<dbReference type="Proteomes" id="UP000232149">
    <property type="component" value="Unassembled WGS sequence"/>
</dbReference>
<dbReference type="Proteomes" id="UP000232188">
    <property type="component" value="Unassembled WGS sequence"/>
</dbReference>
<reference evidence="3 4" key="1">
    <citation type="submission" date="2017-07" db="EMBL/GenBank/DDBJ databases">
        <title>Leptospira spp. isolated from tropical soils.</title>
        <authorList>
            <person name="Thibeaux R."/>
            <person name="Iraola G."/>
            <person name="Ferres I."/>
            <person name="Bierque E."/>
            <person name="Girault D."/>
            <person name="Soupe-Gilbert M.-E."/>
            <person name="Picardeau M."/>
            <person name="Goarant C."/>
        </authorList>
    </citation>
    <scope>NUCLEOTIDE SEQUENCE [LARGE SCALE GENOMIC DNA]</scope>
    <source>
        <strain evidence="1 4">FH2-B-C1</strain>
        <strain evidence="2 3">FH2-B-D1</strain>
    </source>
</reference>
<dbReference type="EMBL" id="NPDV01000006">
    <property type="protein sequence ID" value="PJZ53661.1"/>
    <property type="molecule type" value="Genomic_DNA"/>
</dbReference>
<sequence length="76" mass="9049">MKNETAVVPTYSCPRLNPDSHGLKHIRKGNRFQKNRRICSRNSPRKEIPSKESLFSSFQNFRFYIEESRKVEHINL</sequence>
<keyword evidence="3" id="KW-1185">Reference proteome</keyword>
<protein>
    <submittedName>
        <fullName evidence="1">Uncharacterized protein</fullName>
    </submittedName>
</protein>
<evidence type="ECO:0000313" key="2">
    <source>
        <dbReference type="EMBL" id="PJZ60731.1"/>
    </source>
</evidence>
<name>A0A2M9YQ58_9LEPT</name>
<evidence type="ECO:0000313" key="1">
    <source>
        <dbReference type="EMBL" id="PJZ53661.1"/>
    </source>
</evidence>
<proteinExistence type="predicted"/>